<feature type="transmembrane region" description="Helical" evidence="8">
    <location>
        <begin position="12"/>
        <end position="32"/>
    </location>
</feature>
<feature type="transmembrane region" description="Helical" evidence="8">
    <location>
        <begin position="44"/>
        <end position="66"/>
    </location>
</feature>
<feature type="transmembrane region" description="Helical" evidence="8">
    <location>
        <begin position="174"/>
        <end position="192"/>
    </location>
</feature>
<evidence type="ECO:0000256" key="1">
    <source>
        <dbReference type="ARBA" id="ARBA00004141"/>
    </source>
</evidence>
<feature type="transmembrane region" description="Helical" evidence="8">
    <location>
        <begin position="78"/>
        <end position="103"/>
    </location>
</feature>
<evidence type="ECO:0000256" key="6">
    <source>
        <dbReference type="ARBA" id="ARBA00023065"/>
    </source>
</evidence>
<comment type="caution">
    <text evidence="8">Lacks conserved residue(s) required for the propagation of feature annotation.</text>
</comment>
<dbReference type="PANTHER" id="PTHR21716:SF69">
    <property type="entry name" value="TRANSPORT PROTEIN YUBA-RELATED"/>
    <property type="match status" value="1"/>
</dbReference>
<dbReference type="InterPro" id="IPR000245">
    <property type="entry name" value="ATPase_proteolipid_csu"/>
</dbReference>
<dbReference type="GO" id="GO:0033179">
    <property type="term" value="C:proton-transporting V-type ATPase, V0 domain"/>
    <property type="evidence" value="ECO:0007669"/>
    <property type="project" value="InterPro"/>
</dbReference>
<feature type="transmembrane region" description="Helical" evidence="8">
    <location>
        <begin position="257"/>
        <end position="276"/>
    </location>
</feature>
<comment type="similarity">
    <text evidence="2">Belongs to the autoinducer-2 exporter (AI-2E) (TC 2.A.86) family.</text>
</comment>
<sequence>MKDSKYISFLGGKNLLFTLGVAIMIGILIFIYDQISFVFEPLLVFFSSIVAPVILAVLTYFLFNPLIDWLEKHRLKRVWGVILLFLVLIGALVGLIFLVVPYISEQVTQFVVAFPEYVDNIGATIMGWTDNSVFEDTANNVIEWFNGWIGELPSNIVDYLTTAVSGISTVVSTVSNFVVIMVTFPIILFFLLKDDKKFFSYVMKVIPPKYRKETRDLGLIIADQVGSYVKGQLTISLFLGIMMFIGFTIIGLDYAGILAIVASVTSVTSVIPYIGATLAMVPAVIIALTTSWFMLVKLIIVWLVVQFVDGNFVEPNVMGKNLKIHPLTIIIVLLVLGELLGLVGLILGVPIYAISRVVVTFIFRKFKQRYNRYYADEAGEYENVEFSPSTYQEDEESK</sequence>
<dbReference type="InterPro" id="IPR002549">
    <property type="entry name" value="AI-2E-like"/>
</dbReference>
<feature type="transmembrane region" description="Helical" evidence="8">
    <location>
        <begin position="233"/>
        <end position="251"/>
    </location>
</feature>
<keyword evidence="10" id="KW-1185">Reference proteome</keyword>
<keyword evidence="4 8" id="KW-0812">Transmembrane</keyword>
<proteinExistence type="inferred from homology"/>
<dbReference type="EMBL" id="FOXW01000011">
    <property type="protein sequence ID" value="SFQ46296.1"/>
    <property type="molecule type" value="Genomic_DNA"/>
</dbReference>
<keyword evidence="3 8" id="KW-0813">Transport</keyword>
<accession>A0A1I5YQ18</accession>
<reference evidence="9 10" key="1">
    <citation type="submission" date="2016-10" db="EMBL/GenBank/DDBJ databases">
        <authorList>
            <person name="de Groot N.N."/>
        </authorList>
    </citation>
    <scope>NUCLEOTIDE SEQUENCE [LARGE SCALE GENOMIC DNA]</scope>
    <source>
        <strain evidence="9 10">DSM 20581</strain>
    </source>
</reference>
<comment type="subcellular location">
    <subcellularLocation>
        <location evidence="1">Membrane</location>
        <topology evidence="1">Multi-pass membrane protein</topology>
    </subcellularLocation>
</comment>
<keyword evidence="5 8" id="KW-1133">Transmembrane helix</keyword>
<evidence type="ECO:0000313" key="10">
    <source>
        <dbReference type="Proteomes" id="UP000199136"/>
    </source>
</evidence>
<evidence type="ECO:0000256" key="7">
    <source>
        <dbReference type="ARBA" id="ARBA00023136"/>
    </source>
</evidence>
<dbReference type="Pfam" id="PF01594">
    <property type="entry name" value="AI-2E_transport"/>
    <property type="match status" value="1"/>
</dbReference>
<gene>
    <name evidence="9" type="ORF">SAMN04488506_2165</name>
</gene>
<dbReference type="AlphaFoldDB" id="A0A1I5YQ18"/>
<dbReference type="GO" id="GO:0046961">
    <property type="term" value="F:proton-transporting ATPase activity, rotational mechanism"/>
    <property type="evidence" value="ECO:0007669"/>
    <property type="project" value="InterPro"/>
</dbReference>
<keyword evidence="7 8" id="KW-0472">Membrane</keyword>
<dbReference type="PRINTS" id="PR00122">
    <property type="entry name" value="VACATPASE"/>
</dbReference>
<evidence type="ECO:0000256" key="8">
    <source>
        <dbReference type="RuleBase" id="RU363060"/>
    </source>
</evidence>
<protein>
    <submittedName>
        <fullName evidence="9">Predicted PurR-regulated permease PerM</fullName>
    </submittedName>
</protein>
<evidence type="ECO:0000256" key="3">
    <source>
        <dbReference type="ARBA" id="ARBA00022448"/>
    </source>
</evidence>
<dbReference type="PANTHER" id="PTHR21716">
    <property type="entry name" value="TRANSMEMBRANE PROTEIN"/>
    <property type="match status" value="1"/>
</dbReference>
<comment type="similarity">
    <text evidence="8">Belongs to the V-ATPase proteolipid subunit family.</text>
</comment>
<evidence type="ECO:0000256" key="2">
    <source>
        <dbReference type="ARBA" id="ARBA00009773"/>
    </source>
</evidence>
<name>A0A1I5YQ18_9LACT</name>
<evidence type="ECO:0000256" key="5">
    <source>
        <dbReference type="ARBA" id="ARBA00022989"/>
    </source>
</evidence>
<organism evidence="9 10">
    <name type="scientific">Desemzia incerta</name>
    <dbReference type="NCBI Taxonomy" id="82801"/>
    <lineage>
        <taxon>Bacteria</taxon>
        <taxon>Bacillati</taxon>
        <taxon>Bacillota</taxon>
        <taxon>Bacilli</taxon>
        <taxon>Lactobacillales</taxon>
        <taxon>Carnobacteriaceae</taxon>
        <taxon>Desemzia</taxon>
    </lineage>
</organism>
<feature type="transmembrane region" description="Helical" evidence="8">
    <location>
        <begin position="283"/>
        <end position="308"/>
    </location>
</feature>
<feature type="transmembrane region" description="Helical" evidence="8">
    <location>
        <begin position="328"/>
        <end position="359"/>
    </location>
</feature>
<evidence type="ECO:0000313" key="9">
    <source>
        <dbReference type="EMBL" id="SFQ46296.1"/>
    </source>
</evidence>
<keyword evidence="6 8" id="KW-0406">Ion transport</keyword>
<dbReference type="RefSeq" id="WP_244887694.1">
    <property type="nucleotide sequence ID" value="NZ_FOXW01000011.1"/>
</dbReference>
<evidence type="ECO:0000256" key="4">
    <source>
        <dbReference type="ARBA" id="ARBA00022692"/>
    </source>
</evidence>
<dbReference type="Proteomes" id="UP000199136">
    <property type="component" value="Unassembled WGS sequence"/>
</dbReference>